<evidence type="ECO:0000259" key="15">
    <source>
        <dbReference type="PROSITE" id="PS50069"/>
    </source>
</evidence>
<dbReference type="InterPro" id="IPR059120">
    <property type="entry name" value="Cullin-like_AB"/>
</dbReference>
<keyword evidence="9" id="KW-0131">Cell cycle</keyword>
<keyword evidence="8" id="KW-0832">Ubl conjugation</keyword>
<dbReference type="SMART" id="SM00884">
    <property type="entry name" value="Cullin_Nedd8"/>
    <property type="match status" value="1"/>
</dbReference>
<dbReference type="InterPro" id="IPR036317">
    <property type="entry name" value="Cullin_homology_sf"/>
</dbReference>
<evidence type="ECO:0000256" key="10">
    <source>
        <dbReference type="ARBA" id="ARBA00069612"/>
    </source>
</evidence>
<dbReference type="FunFam" id="1.20.1310.10:FF:000007">
    <property type="entry name" value="Cullin 1"/>
    <property type="match status" value="1"/>
</dbReference>
<evidence type="ECO:0000256" key="7">
    <source>
        <dbReference type="ARBA" id="ARBA00022786"/>
    </source>
</evidence>
<protein>
    <recommendedName>
        <fullName evidence="10">Cullin-1</fullName>
    </recommendedName>
</protein>
<evidence type="ECO:0000256" key="8">
    <source>
        <dbReference type="ARBA" id="ARBA00022843"/>
    </source>
</evidence>
<dbReference type="InterPro" id="IPR045093">
    <property type="entry name" value="Cullin"/>
</dbReference>
<proteinExistence type="inferred from homology"/>
<dbReference type="GO" id="GO:0019005">
    <property type="term" value="C:SCF ubiquitin ligase complex"/>
    <property type="evidence" value="ECO:0007669"/>
    <property type="project" value="UniProtKB-ARBA"/>
</dbReference>
<dbReference type="InterPro" id="IPR036388">
    <property type="entry name" value="WH-like_DNA-bd_sf"/>
</dbReference>
<keyword evidence="13" id="KW-0175">Coiled coil</keyword>
<dbReference type="AlphaFoldDB" id="A0A9W7SX00"/>
<dbReference type="SMART" id="SM00182">
    <property type="entry name" value="CULLIN"/>
    <property type="match status" value="1"/>
</dbReference>
<organism evidence="16 17">
    <name type="scientific">Teratosphaeria destructans</name>
    <dbReference type="NCBI Taxonomy" id="418781"/>
    <lineage>
        <taxon>Eukaryota</taxon>
        <taxon>Fungi</taxon>
        <taxon>Dikarya</taxon>
        <taxon>Ascomycota</taxon>
        <taxon>Pezizomycotina</taxon>
        <taxon>Dothideomycetes</taxon>
        <taxon>Dothideomycetidae</taxon>
        <taxon>Mycosphaerellales</taxon>
        <taxon>Teratosphaeriaceae</taxon>
        <taxon>Teratosphaeria</taxon>
    </lineage>
</organism>
<keyword evidence="7" id="KW-0833">Ubl conjugation pathway</keyword>
<evidence type="ECO:0000256" key="13">
    <source>
        <dbReference type="SAM" id="Coils"/>
    </source>
</evidence>
<feature type="non-terminal residue" evidence="16">
    <location>
        <position position="1"/>
    </location>
</feature>
<evidence type="ECO:0000256" key="3">
    <source>
        <dbReference type="ARBA" id="ARBA00006019"/>
    </source>
</evidence>
<dbReference type="Proteomes" id="UP001138500">
    <property type="component" value="Unassembled WGS sequence"/>
</dbReference>
<dbReference type="FunFam" id="1.20.1310.10:FF:000011">
    <property type="entry name" value="Cullin 1"/>
    <property type="match status" value="1"/>
</dbReference>
<dbReference type="GO" id="GO:0051301">
    <property type="term" value="P:cell division"/>
    <property type="evidence" value="ECO:0007669"/>
    <property type="project" value="UniProtKB-KW"/>
</dbReference>
<dbReference type="OrthoDB" id="27073at2759"/>
<dbReference type="InterPro" id="IPR036390">
    <property type="entry name" value="WH_DNA-bd_sf"/>
</dbReference>
<feature type="domain" description="Cullin family profile" evidence="15">
    <location>
        <begin position="487"/>
        <end position="723"/>
    </location>
</feature>
<dbReference type="Pfam" id="PF00888">
    <property type="entry name" value="Cullin"/>
    <property type="match status" value="1"/>
</dbReference>
<keyword evidence="4" id="KW-0963">Cytoplasm</keyword>
<reference evidence="16 17" key="2">
    <citation type="journal article" date="2021" name="Curr. Genet.">
        <title>Genetic response to nitrogen starvation in the aggressive Eucalyptus foliar pathogen Teratosphaeria destructans.</title>
        <authorList>
            <person name="Havenga M."/>
            <person name="Wingfield B.D."/>
            <person name="Wingfield M.J."/>
            <person name="Dreyer L.L."/>
            <person name="Roets F."/>
            <person name="Aylward J."/>
        </authorList>
    </citation>
    <scope>NUCLEOTIDE SEQUENCE [LARGE SCALE GENOMIC DNA]</scope>
    <source>
        <strain evidence="16">CMW44962</strain>
    </source>
</reference>
<evidence type="ECO:0000256" key="2">
    <source>
        <dbReference type="ARBA" id="ARBA00004906"/>
    </source>
</evidence>
<dbReference type="InterPro" id="IPR016158">
    <property type="entry name" value="Cullin_homology"/>
</dbReference>
<dbReference type="FunFam" id="1.20.1310.10:FF:000026">
    <property type="entry name" value="Cullin 1"/>
    <property type="match status" value="1"/>
</dbReference>
<evidence type="ECO:0000256" key="1">
    <source>
        <dbReference type="ARBA" id="ARBA00004496"/>
    </source>
</evidence>
<dbReference type="PROSITE" id="PS01256">
    <property type="entry name" value="CULLIN_1"/>
    <property type="match status" value="1"/>
</dbReference>
<dbReference type="Pfam" id="PF26557">
    <property type="entry name" value="Cullin_AB"/>
    <property type="match status" value="1"/>
</dbReference>
<evidence type="ECO:0000256" key="11">
    <source>
        <dbReference type="PROSITE-ProRule" id="PRU00330"/>
    </source>
</evidence>
<evidence type="ECO:0000256" key="12">
    <source>
        <dbReference type="RuleBase" id="RU003829"/>
    </source>
</evidence>
<gene>
    <name evidence="16" type="ORF">Tdes44962_MAKER08295</name>
</gene>
<dbReference type="InterPro" id="IPR019559">
    <property type="entry name" value="Cullin_neddylation_domain"/>
</dbReference>
<dbReference type="GO" id="GO:0031625">
    <property type="term" value="F:ubiquitin protein ligase binding"/>
    <property type="evidence" value="ECO:0007669"/>
    <property type="project" value="InterPro"/>
</dbReference>
<dbReference type="FunFam" id="1.10.10.10:FF:000014">
    <property type="entry name" value="Cullin 1"/>
    <property type="match status" value="1"/>
</dbReference>
<dbReference type="SUPFAM" id="SSF75632">
    <property type="entry name" value="Cullin homology domain"/>
    <property type="match status" value="1"/>
</dbReference>
<comment type="pathway">
    <text evidence="2">Protein modification; protein ubiquitination.</text>
</comment>
<sequence>IRRFLAACSFQHARLHATRPVSSARAVIGPNAACYRPGSDGDPYDRAAPRPTTHPSPSRRRLPTLRLTITSLDIMSKAPALVGAQAPPMPTSKDDINGTWKYLEWGVDRMMTNLNDGVDLKTYMSLYTSIHNFCTAQKAVGANTNTLNSNHRGAHLLGEELYHRLDDYLKRHLQGVHAEMIKHADEALLTYYIQQWKRYTTAGTYNNHLFKYLNRHWVKREMDEGKKDIYDIYTLHLVRWKLDMFGTTQNAVMDAVLRLVEKQRNGETIEQSKVKEVVDSFVALGIDEADSTKTNLDVYRQYFETPFIKATEEYYKAESKAFLADNSVVDYMKKAERRLDEEKERVPLYLLSEIMQPLMKACENVLIAEHAPLLRDEFQVLLDNDREEDMARMYKLLARIPEGLDPLRERFEKHVRRAGLLAVEKVAAQGDAVDPKAYIDALLEVHTQYSALVQKSFNGESEFVRSLDNACKEYMNRNKVCQKNSSRSPELLAKHADNVLKRSTKATEEDDMEKMLTQVMTVFKYIEDKDVFQKFYSKTLAKRLVNSTSASPDAETSMISKLKDASGFEYTNKLQRMFQDMQTSKDLNSAYEDWCQNTLDKDDIKDGIDATYQILGTGFWPLQPPTTTFAPPPAIVKTYERFQTFYTNKHGGRKLSWLWHLCKGEMRANYAKMNKVPYTFQVSTYQMAILLLFNDQDTVGYDEIASTTMLAKETLDPSIAIMMKAKVLTSEPENTTAPGTVYKLNYGFKNKKLKINLNIAIKAEQKQEAEDTHKTIEEDRKMLMQSAIVRIMKSRKKMKHSELVGEAINQIKSRFSPKIPEIKKCIDILIEKEYLERLEDNELGYLA</sequence>
<dbReference type="SUPFAM" id="SSF46785">
    <property type="entry name" value="Winged helix' DNA-binding domain"/>
    <property type="match status" value="1"/>
</dbReference>
<dbReference type="EMBL" id="RIBY02000757">
    <property type="protein sequence ID" value="KAH9838097.1"/>
    <property type="molecule type" value="Genomic_DNA"/>
</dbReference>
<dbReference type="Pfam" id="PF10557">
    <property type="entry name" value="Cullin_Nedd8"/>
    <property type="match status" value="1"/>
</dbReference>
<dbReference type="PANTHER" id="PTHR11932">
    <property type="entry name" value="CULLIN"/>
    <property type="match status" value="1"/>
</dbReference>
<dbReference type="InterPro" id="IPR001373">
    <property type="entry name" value="Cullin_N"/>
</dbReference>
<feature type="region of interest" description="Disordered" evidence="14">
    <location>
        <begin position="38"/>
        <end position="62"/>
    </location>
</feature>
<dbReference type="InterPro" id="IPR016157">
    <property type="entry name" value="Cullin_CS"/>
</dbReference>
<dbReference type="SUPFAM" id="SSF74788">
    <property type="entry name" value="Cullin repeat-like"/>
    <property type="match status" value="1"/>
</dbReference>
<name>A0A9W7SX00_9PEZI</name>
<dbReference type="GO" id="GO:0031146">
    <property type="term" value="P:SCF-dependent proteasomal ubiquitin-dependent protein catabolic process"/>
    <property type="evidence" value="ECO:0007669"/>
    <property type="project" value="UniProtKB-ARBA"/>
</dbReference>
<comment type="subcellular location">
    <subcellularLocation>
        <location evidence="1">Cytoplasm</location>
    </subcellularLocation>
</comment>
<evidence type="ECO:0000256" key="5">
    <source>
        <dbReference type="ARBA" id="ARBA00022499"/>
    </source>
</evidence>
<dbReference type="InterPro" id="IPR016159">
    <property type="entry name" value="Cullin_repeat-like_dom_sf"/>
</dbReference>
<dbReference type="FunFam" id="3.30.230.130:FF:000003">
    <property type="entry name" value="Cullin 2"/>
    <property type="match status" value="1"/>
</dbReference>
<keyword evidence="17" id="KW-1185">Reference proteome</keyword>
<keyword evidence="6" id="KW-0132">Cell division</keyword>
<dbReference type="Gene3D" id="1.20.1310.10">
    <property type="entry name" value="Cullin Repeats"/>
    <property type="match status" value="4"/>
</dbReference>
<dbReference type="PROSITE" id="PS50069">
    <property type="entry name" value="CULLIN_2"/>
    <property type="match status" value="1"/>
</dbReference>
<dbReference type="GO" id="GO:0005737">
    <property type="term" value="C:cytoplasm"/>
    <property type="evidence" value="ECO:0007669"/>
    <property type="project" value="UniProtKB-SubCell"/>
</dbReference>
<dbReference type="FunFam" id="1.20.1310.10:FF:000029">
    <property type="entry name" value="Cullin homolog 1"/>
    <property type="match status" value="1"/>
</dbReference>
<feature type="coiled-coil region" evidence="13">
    <location>
        <begin position="759"/>
        <end position="786"/>
    </location>
</feature>
<accession>A0A9W7SX00</accession>
<comment type="similarity">
    <text evidence="3 11 12">Belongs to the cullin family.</text>
</comment>
<evidence type="ECO:0000313" key="16">
    <source>
        <dbReference type="EMBL" id="KAH9838097.1"/>
    </source>
</evidence>
<evidence type="ECO:0000256" key="6">
    <source>
        <dbReference type="ARBA" id="ARBA00022618"/>
    </source>
</evidence>
<reference evidence="16 17" key="1">
    <citation type="journal article" date="2018" name="IMA Fungus">
        <title>IMA Genome-F 10: Nine draft genome sequences of Claviceps purpurea s.lat., including C. arundinis, C. humidiphila, and C. cf. spartinae, pseudomolecules for the pitch canker pathogen Fusarium circinatum, draft genome of Davidsoniella eucalypti, Grosmannia galeiformis, Quambalaria eucalypti, and Teratosphaeria destructans.</title>
        <authorList>
            <person name="Wingfield B.D."/>
            <person name="Liu M."/>
            <person name="Nguyen H.D."/>
            <person name="Lane F.A."/>
            <person name="Morgan S.W."/>
            <person name="De Vos L."/>
            <person name="Wilken P.M."/>
            <person name="Duong T.A."/>
            <person name="Aylward J."/>
            <person name="Coetzee M.P."/>
            <person name="Dadej K."/>
            <person name="De Beer Z.W."/>
            <person name="Findlay W."/>
            <person name="Havenga M."/>
            <person name="Kolarik M."/>
            <person name="Menzies J.G."/>
            <person name="Naidoo K."/>
            <person name="Pochopski O."/>
            <person name="Shoukouhi P."/>
            <person name="Santana Q.C."/>
            <person name="Seifert K.A."/>
            <person name="Soal N."/>
            <person name="Steenkamp E.T."/>
            <person name="Tatham C.T."/>
            <person name="van der Nest M.A."/>
            <person name="Wingfield M.J."/>
        </authorList>
    </citation>
    <scope>NUCLEOTIDE SEQUENCE [LARGE SCALE GENOMIC DNA]</scope>
    <source>
        <strain evidence="16">CMW44962</strain>
    </source>
</reference>
<evidence type="ECO:0000313" key="17">
    <source>
        <dbReference type="Proteomes" id="UP001138500"/>
    </source>
</evidence>
<evidence type="ECO:0000256" key="4">
    <source>
        <dbReference type="ARBA" id="ARBA00022490"/>
    </source>
</evidence>
<dbReference type="Gene3D" id="3.30.230.130">
    <property type="entry name" value="Cullin, Chain C, Domain 2"/>
    <property type="match status" value="1"/>
</dbReference>
<dbReference type="GO" id="GO:1902531">
    <property type="term" value="P:regulation of intracellular signal transduction"/>
    <property type="evidence" value="ECO:0007669"/>
    <property type="project" value="UniProtKB-ARBA"/>
</dbReference>
<keyword evidence="5" id="KW-1017">Isopeptide bond</keyword>
<dbReference type="Gene3D" id="1.10.10.10">
    <property type="entry name" value="Winged helix-like DNA-binding domain superfamily/Winged helix DNA-binding domain"/>
    <property type="match status" value="1"/>
</dbReference>
<evidence type="ECO:0000256" key="9">
    <source>
        <dbReference type="ARBA" id="ARBA00023306"/>
    </source>
</evidence>
<evidence type="ECO:0000256" key="14">
    <source>
        <dbReference type="SAM" id="MobiDB-lite"/>
    </source>
</evidence>
<comment type="caution">
    <text evidence="16">The sequence shown here is derived from an EMBL/GenBank/DDBJ whole genome shotgun (WGS) entry which is preliminary data.</text>
</comment>